<dbReference type="GeneID" id="73337519"/>
<evidence type="ECO:0000313" key="2">
    <source>
        <dbReference type="Proteomes" id="UP000830671"/>
    </source>
</evidence>
<name>A0A9Q8SIX9_9PEZI</name>
<organism evidence="1 2">
    <name type="scientific">Colletotrichum lupini</name>
    <dbReference type="NCBI Taxonomy" id="145971"/>
    <lineage>
        <taxon>Eukaryota</taxon>
        <taxon>Fungi</taxon>
        <taxon>Dikarya</taxon>
        <taxon>Ascomycota</taxon>
        <taxon>Pezizomycotina</taxon>
        <taxon>Sordariomycetes</taxon>
        <taxon>Hypocreomycetidae</taxon>
        <taxon>Glomerellales</taxon>
        <taxon>Glomerellaceae</taxon>
        <taxon>Colletotrichum</taxon>
        <taxon>Colletotrichum acutatum species complex</taxon>
    </lineage>
</organism>
<evidence type="ECO:0000313" key="1">
    <source>
        <dbReference type="EMBL" id="UQC78015.1"/>
    </source>
</evidence>
<gene>
    <name evidence="1" type="ORF">CLUP02_03489</name>
</gene>
<protein>
    <submittedName>
        <fullName evidence="1">Uncharacterized protein</fullName>
    </submittedName>
</protein>
<reference evidence="1" key="1">
    <citation type="journal article" date="2021" name="Mol. Plant Microbe Interact.">
        <title>Complete Genome Sequence of the Plant-Pathogenic Fungus Colletotrichum lupini.</title>
        <authorList>
            <person name="Baroncelli R."/>
            <person name="Pensec F."/>
            <person name="Da Lio D."/>
            <person name="Boufleur T."/>
            <person name="Vicente I."/>
            <person name="Sarrocco S."/>
            <person name="Picot A."/>
            <person name="Baraldi E."/>
            <person name="Sukno S."/>
            <person name="Thon M."/>
            <person name="Le Floch G."/>
        </authorList>
    </citation>
    <scope>NUCLEOTIDE SEQUENCE</scope>
    <source>
        <strain evidence="1">IMI 504893</strain>
    </source>
</reference>
<keyword evidence="2" id="KW-1185">Reference proteome</keyword>
<accession>A0A9Q8SIX9</accession>
<sequence length="140" mass="15459">MRIRRLSTWIGVDDYTKPKLLRYALMSEAGTEYVQHIECLQTPQSGMRTSARKTWSIPPQSALRKNGWREATCINGLVHRGVIMGTENSTCLRKRSAVISDRYYSGENRASLPEALAPSSGVGPKKPTAPALPGRCIAVN</sequence>
<proteinExistence type="predicted"/>
<dbReference type="Proteomes" id="UP000830671">
    <property type="component" value="Chromosome 2"/>
</dbReference>
<dbReference type="RefSeq" id="XP_049139652.1">
    <property type="nucleotide sequence ID" value="XM_049282509.1"/>
</dbReference>
<dbReference type="KEGG" id="clup:CLUP02_03489"/>
<dbReference type="EMBL" id="CP019474">
    <property type="protein sequence ID" value="UQC78015.1"/>
    <property type="molecule type" value="Genomic_DNA"/>
</dbReference>
<dbReference type="AlphaFoldDB" id="A0A9Q8SIX9"/>